<name>A0A0F4YN77_RASE3</name>
<feature type="region of interest" description="Disordered" evidence="1">
    <location>
        <begin position="28"/>
        <end position="47"/>
    </location>
</feature>
<evidence type="ECO:0000313" key="3">
    <source>
        <dbReference type="Proteomes" id="UP000053958"/>
    </source>
</evidence>
<keyword evidence="3" id="KW-1185">Reference proteome</keyword>
<evidence type="ECO:0000313" key="2">
    <source>
        <dbReference type="EMBL" id="KKA19707.1"/>
    </source>
</evidence>
<dbReference type="RefSeq" id="XP_013326319.1">
    <property type="nucleotide sequence ID" value="XM_013470865.1"/>
</dbReference>
<proteinExistence type="predicted"/>
<feature type="compositionally biased region" description="Polar residues" evidence="1">
    <location>
        <begin position="37"/>
        <end position="47"/>
    </location>
</feature>
<dbReference type="Proteomes" id="UP000053958">
    <property type="component" value="Unassembled WGS sequence"/>
</dbReference>
<dbReference type="AlphaFoldDB" id="A0A0F4YN77"/>
<reference evidence="2 3" key="1">
    <citation type="submission" date="2015-04" db="EMBL/GenBank/DDBJ databases">
        <authorList>
            <person name="Heijne W.H."/>
            <person name="Fedorova N.D."/>
            <person name="Nierman W.C."/>
            <person name="Vollebregt A.W."/>
            <person name="Zhao Z."/>
            <person name="Wu L."/>
            <person name="Kumar M."/>
            <person name="Stam H."/>
            <person name="van den Berg M.A."/>
            <person name="Pel H.J."/>
        </authorList>
    </citation>
    <scope>NUCLEOTIDE SEQUENCE [LARGE SCALE GENOMIC DNA]</scope>
    <source>
        <strain evidence="2 3">CBS 393.64</strain>
    </source>
</reference>
<protein>
    <submittedName>
        <fullName evidence="2">Uncharacterized protein</fullName>
    </submittedName>
</protein>
<comment type="caution">
    <text evidence="2">The sequence shown here is derived from an EMBL/GenBank/DDBJ whole genome shotgun (WGS) entry which is preliminary data.</text>
</comment>
<sequence>YRYWSESTAGMHCLCYCYSVRSTQRLTSSGKDEHQRAGTTASNLQPTNRGTWRAEQFVSKFPRLLAGKDWPKLCEYGVGWRATLVMDSNSWPS</sequence>
<gene>
    <name evidence="2" type="ORF">T310_6308</name>
</gene>
<evidence type="ECO:0000256" key="1">
    <source>
        <dbReference type="SAM" id="MobiDB-lite"/>
    </source>
</evidence>
<organism evidence="2 3">
    <name type="scientific">Rasamsonia emersonii (strain ATCC 16479 / CBS 393.64 / IMI 116815)</name>
    <dbReference type="NCBI Taxonomy" id="1408163"/>
    <lineage>
        <taxon>Eukaryota</taxon>
        <taxon>Fungi</taxon>
        <taxon>Dikarya</taxon>
        <taxon>Ascomycota</taxon>
        <taxon>Pezizomycotina</taxon>
        <taxon>Eurotiomycetes</taxon>
        <taxon>Eurotiomycetidae</taxon>
        <taxon>Eurotiales</taxon>
        <taxon>Trichocomaceae</taxon>
        <taxon>Rasamsonia</taxon>
    </lineage>
</organism>
<dbReference type="EMBL" id="LASV01000326">
    <property type="protein sequence ID" value="KKA19707.1"/>
    <property type="molecule type" value="Genomic_DNA"/>
</dbReference>
<feature type="non-terminal residue" evidence="2">
    <location>
        <position position="1"/>
    </location>
</feature>
<accession>A0A0F4YN77</accession>
<dbReference type="GeneID" id="25318612"/>